<sequence>MNCKIIKEYVFLHIYWKLLKIELWFHNRSKPQDIQYTYCKIEKHKKKHKTMPNINLLKLTYIIICWEFQLTIYVCLAQSCKNGVKIIIWHINSTNFNYFQIIWREIKNDTLIFLNSNTLINLLLWNLIKDASVSNILDNDGAKLTDKKDIVQQFNTFFSNVGTEISMNIKNKPPKIINLINKRKDFNSYCNNSLTNIILKRKANFISYPLSLLFNISIKKGTYHTHLYNLKVTLNSLVKFIFIIPRMQQTSNLYKELNLLNLKFLYYKNICLLMHISQFMKIILILCFCNFSVKLKFISNLINLIHCELSPLTQPLAFEPLAL</sequence>
<dbReference type="GO" id="GO:0003964">
    <property type="term" value="F:RNA-directed DNA polymerase activity"/>
    <property type="evidence" value="ECO:0007669"/>
    <property type="project" value="UniProtKB-KW"/>
</dbReference>
<keyword evidence="1" id="KW-0695">RNA-directed DNA polymerase</keyword>
<reference evidence="1 2" key="1">
    <citation type="submission" date="2019-08" db="EMBL/GenBank/DDBJ databases">
        <title>Whole genome of Aphis craccivora.</title>
        <authorList>
            <person name="Voronova N.V."/>
            <person name="Shulinski R.S."/>
            <person name="Bandarenka Y.V."/>
            <person name="Zhorov D.G."/>
            <person name="Warner D."/>
        </authorList>
    </citation>
    <scope>NUCLEOTIDE SEQUENCE [LARGE SCALE GENOMIC DNA]</scope>
    <source>
        <strain evidence="1">180601</strain>
        <tissue evidence="1">Whole Body</tissue>
    </source>
</reference>
<proteinExistence type="predicted"/>
<protein>
    <submittedName>
        <fullName evidence="1">Reverse transcriptase domain-containing protein</fullName>
    </submittedName>
</protein>
<accession>A0A6G0ZEJ8</accession>
<dbReference type="EMBL" id="VUJU01000605">
    <property type="protein sequence ID" value="KAF0769384.1"/>
    <property type="molecule type" value="Genomic_DNA"/>
</dbReference>
<dbReference type="AlphaFoldDB" id="A0A6G0ZEJ8"/>
<comment type="caution">
    <text evidence="1">The sequence shown here is derived from an EMBL/GenBank/DDBJ whole genome shotgun (WGS) entry which is preliminary data.</text>
</comment>
<gene>
    <name evidence="1" type="ORF">FWK35_00003536</name>
</gene>
<dbReference type="Proteomes" id="UP000478052">
    <property type="component" value="Unassembled WGS sequence"/>
</dbReference>
<keyword evidence="1" id="KW-0548">Nucleotidyltransferase</keyword>
<evidence type="ECO:0000313" key="1">
    <source>
        <dbReference type="EMBL" id="KAF0769384.1"/>
    </source>
</evidence>
<keyword evidence="2" id="KW-1185">Reference proteome</keyword>
<name>A0A6G0ZEJ8_APHCR</name>
<evidence type="ECO:0000313" key="2">
    <source>
        <dbReference type="Proteomes" id="UP000478052"/>
    </source>
</evidence>
<keyword evidence="1" id="KW-0808">Transferase</keyword>
<organism evidence="1 2">
    <name type="scientific">Aphis craccivora</name>
    <name type="common">Cowpea aphid</name>
    <dbReference type="NCBI Taxonomy" id="307492"/>
    <lineage>
        <taxon>Eukaryota</taxon>
        <taxon>Metazoa</taxon>
        <taxon>Ecdysozoa</taxon>
        <taxon>Arthropoda</taxon>
        <taxon>Hexapoda</taxon>
        <taxon>Insecta</taxon>
        <taxon>Pterygota</taxon>
        <taxon>Neoptera</taxon>
        <taxon>Paraneoptera</taxon>
        <taxon>Hemiptera</taxon>
        <taxon>Sternorrhyncha</taxon>
        <taxon>Aphidomorpha</taxon>
        <taxon>Aphidoidea</taxon>
        <taxon>Aphididae</taxon>
        <taxon>Aphidini</taxon>
        <taxon>Aphis</taxon>
        <taxon>Aphis</taxon>
    </lineage>
</organism>